<comment type="similarity">
    <text evidence="1">Belongs to the sigma-70 factor family. ECF subfamily.</text>
</comment>
<proteinExistence type="inferred from homology"/>
<dbReference type="InterPro" id="IPR013324">
    <property type="entry name" value="RNA_pol_sigma_r3/r4-like"/>
</dbReference>
<evidence type="ECO:0000256" key="4">
    <source>
        <dbReference type="ARBA" id="ARBA00023163"/>
    </source>
</evidence>
<evidence type="ECO:0000256" key="2">
    <source>
        <dbReference type="ARBA" id="ARBA00023015"/>
    </source>
</evidence>
<evidence type="ECO:0000259" key="5">
    <source>
        <dbReference type="Pfam" id="PF08281"/>
    </source>
</evidence>
<dbReference type="InterPro" id="IPR036388">
    <property type="entry name" value="WH-like_DNA-bd_sf"/>
</dbReference>
<feature type="domain" description="RNA polymerase sigma factor 70 region 4 type 2" evidence="5">
    <location>
        <begin position="54"/>
        <end position="100"/>
    </location>
</feature>
<dbReference type="STRING" id="1003195.SCATT_45750"/>
<protein>
    <submittedName>
        <fullName evidence="6">RNA polymerase, sigma subunit, ECF family</fullName>
    </submittedName>
</protein>
<dbReference type="InterPro" id="IPR032710">
    <property type="entry name" value="NTF2-like_dom_sf"/>
</dbReference>
<evidence type="ECO:0000256" key="1">
    <source>
        <dbReference type="ARBA" id="ARBA00010641"/>
    </source>
</evidence>
<dbReference type="HOGENOM" id="CLU_047691_22_0_11"/>
<dbReference type="Gene3D" id="3.10.450.50">
    <property type="match status" value="1"/>
</dbReference>
<keyword evidence="3" id="KW-0731">Sigma factor</keyword>
<organism evidence="6 7">
    <name type="scientific">Streptantibioticus cattleyicolor (strain ATCC 35852 / DSM 46488 / JCM 4925 / NBRC 14057 / NRRL 8057)</name>
    <name type="common">Streptomyces cattleya</name>
    <dbReference type="NCBI Taxonomy" id="1003195"/>
    <lineage>
        <taxon>Bacteria</taxon>
        <taxon>Bacillati</taxon>
        <taxon>Actinomycetota</taxon>
        <taxon>Actinomycetes</taxon>
        <taxon>Kitasatosporales</taxon>
        <taxon>Streptomycetaceae</taxon>
        <taxon>Streptantibioticus</taxon>
    </lineage>
</organism>
<dbReference type="eggNOG" id="COG1595">
    <property type="taxonomic scope" value="Bacteria"/>
</dbReference>
<dbReference type="SUPFAM" id="SSF54427">
    <property type="entry name" value="NTF2-like"/>
    <property type="match status" value="1"/>
</dbReference>
<dbReference type="Pfam" id="PF08281">
    <property type="entry name" value="Sigma70_r4_2"/>
    <property type="match status" value="1"/>
</dbReference>
<dbReference type="PATRIC" id="fig|1003195.29.peg.4565"/>
<keyword evidence="2" id="KW-0805">Transcription regulation</keyword>
<evidence type="ECO:0000256" key="3">
    <source>
        <dbReference type="ARBA" id="ARBA00023082"/>
    </source>
</evidence>
<dbReference type="EMBL" id="CP003219">
    <property type="protein sequence ID" value="AEW96946.1"/>
    <property type="molecule type" value="Genomic_DNA"/>
</dbReference>
<accession>G8X0N1</accession>
<reference evidence="7" key="1">
    <citation type="submission" date="2011-12" db="EMBL/GenBank/DDBJ databases">
        <title>Complete genome sequence of Streptomyces cattleya strain DSM 46488.</title>
        <authorList>
            <person name="Ou H.-Y."/>
            <person name="Li P."/>
            <person name="Zhao C."/>
            <person name="O'Hagan D."/>
            <person name="Deng Z."/>
        </authorList>
    </citation>
    <scope>NUCLEOTIDE SEQUENCE [LARGE SCALE GENOMIC DNA]</scope>
    <source>
        <strain evidence="7">ATCC 35852 / DSM 46488 / JCM 4925 / NBRC 14057 / NRRL 8057</strain>
    </source>
</reference>
<evidence type="ECO:0000313" key="7">
    <source>
        <dbReference type="Proteomes" id="UP000007842"/>
    </source>
</evidence>
<dbReference type="KEGG" id="scy:SCATT_45750"/>
<keyword evidence="7" id="KW-1185">Reference proteome</keyword>
<keyword evidence="4" id="KW-0804">Transcription</keyword>
<dbReference type="InterPro" id="IPR013249">
    <property type="entry name" value="RNA_pol_sigma70_r4_t2"/>
</dbReference>
<dbReference type="GO" id="GO:0003677">
    <property type="term" value="F:DNA binding"/>
    <property type="evidence" value="ECO:0007669"/>
    <property type="project" value="InterPro"/>
</dbReference>
<dbReference type="PANTHER" id="PTHR30173">
    <property type="entry name" value="SIGMA 19 FACTOR"/>
    <property type="match status" value="1"/>
</dbReference>
<dbReference type="PANTHER" id="PTHR30173:SF36">
    <property type="entry name" value="ECF RNA POLYMERASE SIGMA FACTOR SIGJ"/>
    <property type="match status" value="1"/>
</dbReference>
<gene>
    <name evidence="6" type="ordered locus">SCATT_45750</name>
</gene>
<sequence length="241" mass="25775">MVGACLDALASARSRHEAYVGPWLPEPVLTVDGPFGPLEDPALRESVSLPWLVRLERLTPAERAVLVLHETYGRPLPEIAGLLRTTPQGCEGLLRSARQRTGLPRVRHETGWDERRRVLEEFLAAAVDGDLAGAAEFLSQDVVAWADGGGVIDGAARRPVLGAEKAARYVSGVLARAPRSVLELSVAEVNSEPSAVAVLGTAVVGVLVPEFGPDGIVGLRNVLNPHKLEFIGRQWARLPTG</sequence>
<name>G8X0N1_STREN</name>
<dbReference type="Gene3D" id="1.10.10.10">
    <property type="entry name" value="Winged helix-like DNA-binding domain superfamily/Winged helix DNA-binding domain"/>
    <property type="match status" value="1"/>
</dbReference>
<dbReference type="InterPro" id="IPR052704">
    <property type="entry name" value="ECF_Sigma-70_Domain"/>
</dbReference>
<dbReference type="AlphaFoldDB" id="G8X0N1"/>
<dbReference type="GO" id="GO:0006352">
    <property type="term" value="P:DNA-templated transcription initiation"/>
    <property type="evidence" value="ECO:0007669"/>
    <property type="project" value="InterPro"/>
</dbReference>
<dbReference type="SUPFAM" id="SSF88659">
    <property type="entry name" value="Sigma3 and sigma4 domains of RNA polymerase sigma factors"/>
    <property type="match status" value="1"/>
</dbReference>
<evidence type="ECO:0000313" key="6">
    <source>
        <dbReference type="EMBL" id="AEW96946.1"/>
    </source>
</evidence>
<dbReference type="GO" id="GO:0016987">
    <property type="term" value="F:sigma factor activity"/>
    <property type="evidence" value="ECO:0007669"/>
    <property type="project" value="UniProtKB-KW"/>
</dbReference>
<dbReference type="Proteomes" id="UP000007842">
    <property type="component" value="Chromosome"/>
</dbReference>